<feature type="repeat" description="WD" evidence="6">
    <location>
        <begin position="670"/>
        <end position="702"/>
    </location>
</feature>
<dbReference type="Proteomes" id="UP000007110">
    <property type="component" value="Unassembled WGS sequence"/>
</dbReference>
<feature type="repeat" description="WD" evidence="6">
    <location>
        <begin position="628"/>
        <end position="669"/>
    </location>
</feature>
<dbReference type="FunFam" id="2.130.10.10:FF:000178">
    <property type="entry name" value="WD repeat domain 3"/>
    <property type="match status" value="1"/>
</dbReference>
<keyword evidence="11" id="KW-1185">Reference proteome</keyword>
<dbReference type="PANTHER" id="PTHR19853:SF0">
    <property type="entry name" value="WD REPEAT-CONTAINING PROTEIN 3"/>
    <property type="match status" value="1"/>
</dbReference>
<dbReference type="Pfam" id="PF25173">
    <property type="entry name" value="Beta-prop_WDR3_1st"/>
    <property type="match status" value="1"/>
</dbReference>
<dbReference type="GO" id="GO:0032040">
    <property type="term" value="C:small-subunit processome"/>
    <property type="evidence" value="ECO:0000318"/>
    <property type="project" value="GO_Central"/>
</dbReference>
<evidence type="ECO:0000256" key="8">
    <source>
        <dbReference type="SAM" id="MobiDB-lite"/>
    </source>
</evidence>
<dbReference type="Gene3D" id="2.130.10.10">
    <property type="entry name" value="YVTN repeat-like/Quinoprotein amine dehydrogenase"/>
    <property type="match status" value="4"/>
</dbReference>
<dbReference type="OrthoDB" id="407922at2759"/>
<dbReference type="CTD" id="10885"/>
<keyword evidence="4" id="KW-0539">Nucleus</keyword>
<dbReference type="FunFam" id="2.130.10.10:FF:000157">
    <property type="entry name" value="WD repeat domain 3"/>
    <property type="match status" value="1"/>
</dbReference>
<feature type="compositionally biased region" description="Basic and acidic residues" evidence="8">
    <location>
        <begin position="717"/>
        <end position="731"/>
    </location>
</feature>
<feature type="compositionally biased region" description="Acidic residues" evidence="8">
    <location>
        <begin position="244"/>
        <end position="261"/>
    </location>
</feature>
<evidence type="ECO:0000256" key="3">
    <source>
        <dbReference type="ARBA" id="ARBA00022737"/>
    </source>
</evidence>
<accession>A0A7M7PG26</accession>
<dbReference type="FunFam" id="2.130.10.10:FF:000307">
    <property type="entry name" value="WD repeat domain 3"/>
    <property type="match status" value="1"/>
</dbReference>
<dbReference type="AlphaFoldDB" id="A0A7M7PG26"/>
<dbReference type="SUPFAM" id="SSF50978">
    <property type="entry name" value="WD40 repeat-like"/>
    <property type="match status" value="2"/>
</dbReference>
<feature type="domain" description="Small-subunit processome Utp12" evidence="9">
    <location>
        <begin position="807"/>
        <end position="906"/>
    </location>
</feature>
<dbReference type="PROSITE" id="PS00678">
    <property type="entry name" value="WD_REPEATS_1"/>
    <property type="match status" value="2"/>
</dbReference>
<reference evidence="11" key="1">
    <citation type="submission" date="2015-02" db="EMBL/GenBank/DDBJ databases">
        <title>Genome sequencing for Strongylocentrotus purpuratus.</title>
        <authorList>
            <person name="Murali S."/>
            <person name="Liu Y."/>
            <person name="Vee V."/>
            <person name="English A."/>
            <person name="Wang M."/>
            <person name="Skinner E."/>
            <person name="Han Y."/>
            <person name="Muzny D.M."/>
            <person name="Worley K.C."/>
            <person name="Gibbs R.A."/>
        </authorList>
    </citation>
    <scope>NUCLEOTIDE SEQUENCE</scope>
</reference>
<evidence type="ECO:0000256" key="1">
    <source>
        <dbReference type="ARBA" id="ARBA00004604"/>
    </source>
</evidence>
<evidence type="ECO:0000256" key="4">
    <source>
        <dbReference type="ARBA" id="ARBA00023242"/>
    </source>
</evidence>
<dbReference type="InParanoid" id="A0A7M7PG26"/>
<evidence type="ECO:0000256" key="6">
    <source>
        <dbReference type="PROSITE-ProRule" id="PRU00221"/>
    </source>
</evidence>
<dbReference type="Pfam" id="PF25172">
    <property type="entry name" value="Beta-prop_WDR3_2nd"/>
    <property type="match status" value="1"/>
</dbReference>
<evidence type="ECO:0000256" key="5">
    <source>
        <dbReference type="ARBA" id="ARBA00038229"/>
    </source>
</evidence>
<protein>
    <recommendedName>
        <fullName evidence="9">Small-subunit processome Utp12 domain-containing protein</fullName>
    </recommendedName>
</protein>
<dbReference type="GO" id="GO:0030515">
    <property type="term" value="F:snoRNA binding"/>
    <property type="evidence" value="ECO:0000318"/>
    <property type="project" value="GO_Central"/>
</dbReference>
<feature type="region of interest" description="Disordered" evidence="8">
    <location>
        <begin position="713"/>
        <end position="743"/>
    </location>
</feature>
<dbReference type="InterPro" id="IPR015943">
    <property type="entry name" value="WD40/YVTN_repeat-like_dom_sf"/>
</dbReference>
<feature type="region of interest" description="Disordered" evidence="8">
    <location>
        <begin position="222"/>
        <end position="264"/>
    </location>
</feature>
<reference evidence="10" key="2">
    <citation type="submission" date="2021-01" db="UniProtKB">
        <authorList>
            <consortium name="EnsemblMetazoa"/>
        </authorList>
    </citation>
    <scope>IDENTIFICATION</scope>
</reference>
<dbReference type="InterPro" id="IPR019775">
    <property type="entry name" value="WD40_repeat_CS"/>
</dbReference>
<dbReference type="InterPro" id="IPR007148">
    <property type="entry name" value="SSU_processome_Utp12"/>
</dbReference>
<dbReference type="InterPro" id="IPR020472">
    <property type="entry name" value="WD40_PAC1"/>
</dbReference>
<feature type="repeat" description="WD" evidence="6">
    <location>
        <begin position="586"/>
        <end position="627"/>
    </location>
</feature>
<evidence type="ECO:0000313" key="10">
    <source>
        <dbReference type="EnsemblMetazoa" id="XP_030851329"/>
    </source>
</evidence>
<keyword evidence="2 6" id="KW-0853">WD repeat</keyword>
<keyword evidence="3" id="KW-0677">Repeat</keyword>
<evidence type="ECO:0000256" key="7">
    <source>
        <dbReference type="SAM" id="Coils"/>
    </source>
</evidence>
<dbReference type="OMA" id="MNIPLTC"/>
<dbReference type="EnsemblMetazoa" id="XM_030995469">
    <property type="protein sequence ID" value="XP_030851329"/>
    <property type="gene ID" value="LOC755067"/>
</dbReference>
<dbReference type="InterPro" id="IPR036322">
    <property type="entry name" value="WD40_repeat_dom_sf"/>
</dbReference>
<evidence type="ECO:0000313" key="11">
    <source>
        <dbReference type="Proteomes" id="UP000007110"/>
    </source>
</evidence>
<feature type="repeat" description="WD" evidence="6">
    <location>
        <begin position="488"/>
        <end position="522"/>
    </location>
</feature>
<feature type="repeat" description="WD" evidence="6">
    <location>
        <begin position="99"/>
        <end position="140"/>
    </location>
</feature>
<sequence length="943" mass="105532">MGLTKQYLRFVQSAVFGVVGTTKANVVFTKDHQFAAVSAVEHVIIWSLKRAEKVLVLEGSKHEVTALAQTDARPIIAVGYSDGSIKLFDSDNGDEIVTFNGHKTAVSTMHFDDHALRLASGSKDTDVIIWDVVNESGLYRLKGHRGMVTRVSFMAQHNIVISSSKDTFVKFWDLDTQHCFKTLVGHRSEVWDFALLAEDKGLVTGTSGSDLQVWDIAFQDELEDEDEESKGPSPAKKPRRRMSEEDEEDDEDDEDGEEGDDNSILTCTKAGTILRKGTDRVVSLYLDSTGRILGCHGPSPHLELFKVCTPQELKKKLLKKQKRERKKARGEDGEEVDVSNVKLSAEDRIQALTNIKASAKLRSFHSHVDANGEVSVVTLLHNNSLEVYKVDLTADKPIASKENCISLPGHRHDVRTVSVSSDNTAVLSAGGNAVKIWNRSTQQCIRTMSCGHALSSVFAPGNRHCIVGNKAGRLEMFDIASGSLTESFEAHEGAIWSICLSPDKRGFVTGSADKTLKFWEFELVSSENDEGRTVRELSIIHTRTLKMSDDVLCVKYSPDGRLVAASLLDSTVKVFFADTLKFFLSLYGHKLPVLSMDISSDSNLLVTGSADRNVKLWGLDFGDCHKSLFAHDDSVMCVQFLPGTHLFFTGGKDGKLKQWDGDHFQQITTLEGHHGEVWCMTISPDGSYMVSASHDKSLRTWEKTEEPIVLEEEQEMERERKYEESLNKEEQPIAGEPTGGEVSLPEKRTVETLRGAERLMEALNLYQEEMAKMEDYKERCETAGKELPLPDKHPILMAFGNLTPLRYVGEVIKKIKSSELEESLLVLPLDYVLQLLPILETLIQESREVELACRCLFFLLRIHHGQITSNQTLLPMIDRLRKTTLTKAKRLRDTIGFNQAGLQFLKDKLEAENEVQLFADATANFQTKKRKQKKRADRAILKL</sequence>
<dbReference type="SMART" id="SM00320">
    <property type="entry name" value="WD40"/>
    <property type="match status" value="11"/>
</dbReference>
<comment type="subcellular location">
    <subcellularLocation>
        <location evidence="1">Nucleus</location>
        <location evidence="1">Nucleolus</location>
    </subcellularLocation>
</comment>
<dbReference type="GeneID" id="755067"/>
<keyword evidence="7" id="KW-0175">Coiled coil</keyword>
<dbReference type="PRINTS" id="PR00320">
    <property type="entry name" value="GPROTEINBRPT"/>
</dbReference>
<feature type="repeat" description="WD" evidence="6">
    <location>
        <begin position="407"/>
        <end position="447"/>
    </location>
</feature>
<dbReference type="RefSeq" id="XP_030851329.1">
    <property type="nucleotide sequence ID" value="XM_030995469.1"/>
</dbReference>
<dbReference type="Pfam" id="PF04003">
    <property type="entry name" value="Utp12"/>
    <property type="match status" value="1"/>
</dbReference>
<dbReference type="InterPro" id="IPR051570">
    <property type="entry name" value="TBC1_cilium_biogenesis"/>
</dbReference>
<evidence type="ECO:0000256" key="2">
    <source>
        <dbReference type="ARBA" id="ARBA00022574"/>
    </source>
</evidence>
<organism evidence="10 11">
    <name type="scientific">Strongylocentrotus purpuratus</name>
    <name type="common">Purple sea urchin</name>
    <dbReference type="NCBI Taxonomy" id="7668"/>
    <lineage>
        <taxon>Eukaryota</taxon>
        <taxon>Metazoa</taxon>
        <taxon>Echinodermata</taxon>
        <taxon>Eleutherozoa</taxon>
        <taxon>Echinozoa</taxon>
        <taxon>Echinoidea</taxon>
        <taxon>Euechinoidea</taxon>
        <taxon>Echinacea</taxon>
        <taxon>Camarodonta</taxon>
        <taxon>Echinidea</taxon>
        <taxon>Strongylocentrotidae</taxon>
        <taxon>Strongylocentrotus</taxon>
    </lineage>
</organism>
<feature type="repeat" description="WD" evidence="6">
    <location>
        <begin position="183"/>
        <end position="224"/>
    </location>
</feature>
<dbReference type="PROSITE" id="PS50294">
    <property type="entry name" value="WD_REPEATS_REGION"/>
    <property type="match status" value="6"/>
</dbReference>
<dbReference type="PANTHER" id="PTHR19853">
    <property type="entry name" value="WD REPEAT CONTAINING PROTEIN 3 WDR3"/>
    <property type="match status" value="1"/>
</dbReference>
<dbReference type="GO" id="GO:0030490">
    <property type="term" value="P:maturation of SSU-rRNA"/>
    <property type="evidence" value="ECO:0000318"/>
    <property type="project" value="GO_Central"/>
</dbReference>
<feature type="repeat" description="WD" evidence="6">
    <location>
        <begin position="141"/>
        <end position="182"/>
    </location>
</feature>
<dbReference type="KEGG" id="spu:755067"/>
<evidence type="ECO:0000259" key="9">
    <source>
        <dbReference type="Pfam" id="PF04003"/>
    </source>
</evidence>
<name>A0A7M7PG26_STRPU</name>
<comment type="similarity">
    <text evidence="5">Belongs to the WD repeat WDR3/UTP12 family.</text>
</comment>
<dbReference type="FunFam" id="2.130.10.10:FF:003514">
    <property type="entry name" value="Uncharacterized protein"/>
    <property type="match status" value="1"/>
</dbReference>
<proteinExistence type="inferred from homology"/>
<dbReference type="GO" id="GO:0034388">
    <property type="term" value="C:Pwp2p-containing subcomplex of 90S preribosome"/>
    <property type="evidence" value="ECO:0000318"/>
    <property type="project" value="GO_Central"/>
</dbReference>
<feature type="coiled-coil region" evidence="7">
    <location>
        <begin position="756"/>
        <end position="786"/>
    </location>
</feature>
<dbReference type="CDD" id="cd00200">
    <property type="entry name" value="WD40"/>
    <property type="match status" value="1"/>
</dbReference>
<dbReference type="InterPro" id="IPR001680">
    <property type="entry name" value="WD40_rpt"/>
</dbReference>
<dbReference type="PROSITE" id="PS50082">
    <property type="entry name" value="WD_REPEATS_2"/>
    <property type="match status" value="8"/>
</dbReference>